<dbReference type="GeneID" id="103202990"/>
<dbReference type="FunFam" id="3.30.950.30:FF:000001">
    <property type="entry name" value="Schlafen family member 14"/>
    <property type="match status" value="1"/>
</dbReference>
<dbReference type="Proteomes" id="UP000694850">
    <property type="component" value="Unplaced"/>
</dbReference>
<accession>A0A8B7AJA3</accession>
<organism evidence="4 5">
    <name type="scientific">Orycteropus afer afer</name>
    <dbReference type="NCBI Taxonomy" id="1230840"/>
    <lineage>
        <taxon>Eukaryota</taxon>
        <taxon>Metazoa</taxon>
        <taxon>Chordata</taxon>
        <taxon>Craniata</taxon>
        <taxon>Vertebrata</taxon>
        <taxon>Euteleostomi</taxon>
        <taxon>Mammalia</taxon>
        <taxon>Eutheria</taxon>
        <taxon>Afrotheria</taxon>
        <taxon>Tubulidentata</taxon>
        <taxon>Orycteropodidae</taxon>
        <taxon>Orycteropus</taxon>
    </lineage>
</organism>
<dbReference type="InterPro" id="IPR048729">
    <property type="entry name" value="SLFN_GTPase-like"/>
</dbReference>
<feature type="domain" description="Schlafen AlbA-2" evidence="1">
    <location>
        <begin position="206"/>
        <end position="333"/>
    </location>
</feature>
<feature type="domain" description="Poxin-Schlafen/Schlafen-like N-terminal" evidence="2">
    <location>
        <begin position="94"/>
        <end position="204"/>
    </location>
</feature>
<gene>
    <name evidence="5" type="primary">LOC103202990</name>
</gene>
<dbReference type="InterPro" id="IPR038461">
    <property type="entry name" value="Schlafen_AlbA_2_dom_sf"/>
</dbReference>
<dbReference type="AlphaFoldDB" id="A0A8B7AJA3"/>
<dbReference type="PANTHER" id="PTHR12155:SF2">
    <property type="entry name" value="RIBONUCLEASE SLFN12"/>
    <property type="match status" value="1"/>
</dbReference>
<dbReference type="InterPro" id="IPR029684">
    <property type="entry name" value="Schlafen"/>
</dbReference>
<protein>
    <submittedName>
        <fullName evidence="5">Schlafen family member 12-like</fullName>
    </submittedName>
</protein>
<dbReference type="Pfam" id="PF17057">
    <property type="entry name" value="B3R"/>
    <property type="match status" value="1"/>
</dbReference>
<dbReference type="InterPro" id="IPR031450">
    <property type="entry name" value="Poxin-SLFN/SLFN_N"/>
</dbReference>
<dbReference type="Pfam" id="PF21026">
    <property type="entry name" value="SLFN_GTPase-like"/>
    <property type="match status" value="1"/>
</dbReference>
<proteinExistence type="predicted"/>
<evidence type="ECO:0000313" key="4">
    <source>
        <dbReference type="Proteomes" id="UP000694850"/>
    </source>
</evidence>
<evidence type="ECO:0000259" key="2">
    <source>
        <dbReference type="Pfam" id="PF17057"/>
    </source>
</evidence>
<dbReference type="Pfam" id="PF04326">
    <property type="entry name" value="SLFN_AlbA_2"/>
    <property type="match status" value="1"/>
</dbReference>
<reference evidence="5" key="1">
    <citation type="submission" date="2025-08" db="UniProtKB">
        <authorList>
            <consortium name="RefSeq"/>
        </authorList>
    </citation>
    <scope>IDENTIFICATION</scope>
</reference>
<dbReference type="RefSeq" id="XP_007946126.1">
    <property type="nucleotide sequence ID" value="XM_007947935.2"/>
</dbReference>
<dbReference type="PANTHER" id="PTHR12155">
    <property type="entry name" value="SCHLAFEN"/>
    <property type="match status" value="1"/>
</dbReference>
<feature type="domain" description="Schlafen GTPase-like" evidence="3">
    <location>
        <begin position="399"/>
        <end position="535"/>
    </location>
</feature>
<keyword evidence="4" id="KW-1185">Reference proteome</keyword>
<sequence>MAAGKMNISIDLETNYAELVLYVGRITLGEKNRKRMKDCQLRKKQNENVSRAVCALLNSGGGVIKADIENENYGYQKDGIGLDLENSFKIILPSFVHKYLDFMQQGHCFFIFVKSWSSESSGLQIATVNSNLYQRDITSANVMNAVGALEFLKERKQSGGRLCLRPQLCPARARIDVQEESNVETLAADFFNRQQLVYKEKLTFTESTHVEIKYFSTEKLLQRIKESLPQYVSAFANTEGGYLFIGLNDDNQEIIGFKTETSNLSKLEKDIEKSIRNLPTHHFCVEEREINYSCKFLEVYDDGSLCGYVCALKVEPFCCVVFAKKPDSWHVKDNQVEQLTTKEWIQFMVDADPNSFRCYEEMCLQGPTSSSSPRRWPVLKHKNLRSQQLSCQSPVPSKRMTYTPETLYKELFSRHEGLAQLISKEMGFVGEGTLIFSRSWSLDLGLEENQNVICDALLIAQNSPPVLYTFLRKLDEKIQGYSTQTALTLKQKLVKIGGYTGKVCVMRKVCLSPGNSAKPPDDSALQILYPSSYNLQTTQTMESLRKALVIVLMRLGSLRKELADEIFSLLLGNQYGLPQKKYKDDEHLSKAHLNHGRETRQRCFSLDIL</sequence>
<dbReference type="InterPro" id="IPR007421">
    <property type="entry name" value="Schlafen_AlbA_2_dom"/>
</dbReference>
<dbReference type="Gene3D" id="3.30.950.30">
    <property type="entry name" value="Schlafen, AAA domain"/>
    <property type="match status" value="1"/>
</dbReference>
<evidence type="ECO:0000313" key="5">
    <source>
        <dbReference type="RefSeq" id="XP_007946126.1"/>
    </source>
</evidence>
<name>A0A8B7AJA3_ORYAF</name>
<dbReference type="OrthoDB" id="6052143at2759"/>
<evidence type="ECO:0000259" key="1">
    <source>
        <dbReference type="Pfam" id="PF04326"/>
    </source>
</evidence>
<evidence type="ECO:0000259" key="3">
    <source>
        <dbReference type="Pfam" id="PF21026"/>
    </source>
</evidence>